<accession>A0A4S4LT15</accession>
<keyword evidence="2" id="KW-1185">Reference proteome</keyword>
<evidence type="ECO:0000313" key="2">
    <source>
        <dbReference type="Proteomes" id="UP000310158"/>
    </source>
</evidence>
<comment type="caution">
    <text evidence="1">The sequence shown here is derived from an EMBL/GenBank/DDBJ whole genome shotgun (WGS) entry which is preliminary data.</text>
</comment>
<dbReference type="EMBL" id="SGPL01000246">
    <property type="protein sequence ID" value="THH14838.1"/>
    <property type="molecule type" value="Genomic_DNA"/>
</dbReference>
<proteinExistence type="predicted"/>
<dbReference type="AlphaFoldDB" id="A0A4S4LT15"/>
<evidence type="ECO:0000313" key="1">
    <source>
        <dbReference type="EMBL" id="THH14838.1"/>
    </source>
</evidence>
<organism evidence="1 2">
    <name type="scientific">Bondarzewia mesenterica</name>
    <dbReference type="NCBI Taxonomy" id="1095465"/>
    <lineage>
        <taxon>Eukaryota</taxon>
        <taxon>Fungi</taxon>
        <taxon>Dikarya</taxon>
        <taxon>Basidiomycota</taxon>
        <taxon>Agaricomycotina</taxon>
        <taxon>Agaricomycetes</taxon>
        <taxon>Russulales</taxon>
        <taxon>Bondarzewiaceae</taxon>
        <taxon>Bondarzewia</taxon>
    </lineage>
</organism>
<protein>
    <submittedName>
        <fullName evidence="1">Uncharacterized protein</fullName>
    </submittedName>
</protein>
<gene>
    <name evidence="1" type="ORF">EW146_g5547</name>
</gene>
<reference evidence="1 2" key="1">
    <citation type="submission" date="2019-02" db="EMBL/GenBank/DDBJ databases">
        <title>Genome sequencing of the rare red list fungi Bondarzewia mesenterica.</title>
        <authorList>
            <person name="Buettner E."/>
            <person name="Kellner H."/>
        </authorList>
    </citation>
    <scope>NUCLEOTIDE SEQUENCE [LARGE SCALE GENOMIC DNA]</scope>
    <source>
        <strain evidence="1 2">DSM 108281</strain>
    </source>
</reference>
<dbReference type="Proteomes" id="UP000310158">
    <property type="component" value="Unassembled WGS sequence"/>
</dbReference>
<name>A0A4S4LT15_9AGAM</name>
<sequence>MHRSFTVPGPGLSATAATVKPRVGLDSPALYEEDVVEVPAEYEVGTKENEGSSSAHSDVTVNAGLGIAFLEDEVKHSPLTAEGSGEMDTLKVPGASTVVLEELIAGEEFDARREKDERRASRALRRISTTATVGEDGSRPVSSAVTEVEDVEDIEAQMAHAHNLSWGLTPSIDQVIEGEKRRKKGMEEMLGRLRAFASSDKITGEANH</sequence>